<evidence type="ECO:0000313" key="1">
    <source>
        <dbReference type="EMBL" id="SVA85719.1"/>
    </source>
</evidence>
<sequence>NQWYYMRVMIWLLVLQKRLQSEVCCPMKLIPMILMRGRLKYGKR</sequence>
<dbReference type="AlphaFoldDB" id="A0A381Z954"/>
<proteinExistence type="predicted"/>
<name>A0A381Z954_9ZZZZ</name>
<protein>
    <submittedName>
        <fullName evidence="1">Uncharacterized protein</fullName>
    </submittedName>
</protein>
<feature type="non-terminal residue" evidence="1">
    <location>
        <position position="1"/>
    </location>
</feature>
<feature type="non-terminal residue" evidence="1">
    <location>
        <position position="44"/>
    </location>
</feature>
<reference evidence="1" key="1">
    <citation type="submission" date="2018-05" db="EMBL/GenBank/DDBJ databases">
        <authorList>
            <person name="Lanie J.A."/>
            <person name="Ng W.-L."/>
            <person name="Kazmierczak K.M."/>
            <person name="Andrzejewski T.M."/>
            <person name="Davidsen T.M."/>
            <person name="Wayne K.J."/>
            <person name="Tettelin H."/>
            <person name="Glass J.I."/>
            <person name="Rusch D."/>
            <person name="Podicherti R."/>
            <person name="Tsui H.-C.T."/>
            <person name="Winkler M.E."/>
        </authorList>
    </citation>
    <scope>NUCLEOTIDE SEQUENCE</scope>
</reference>
<organism evidence="1">
    <name type="scientific">marine metagenome</name>
    <dbReference type="NCBI Taxonomy" id="408172"/>
    <lineage>
        <taxon>unclassified sequences</taxon>
        <taxon>metagenomes</taxon>
        <taxon>ecological metagenomes</taxon>
    </lineage>
</organism>
<accession>A0A381Z954</accession>
<dbReference type="EMBL" id="UINC01020407">
    <property type="protein sequence ID" value="SVA85719.1"/>
    <property type="molecule type" value="Genomic_DNA"/>
</dbReference>
<gene>
    <name evidence="1" type="ORF">METZ01_LOCUS138573</name>
</gene>